<dbReference type="OrthoDB" id="9830956at2759"/>
<evidence type="ECO:0000313" key="2">
    <source>
        <dbReference type="Proteomes" id="UP000092124"/>
    </source>
</evidence>
<dbReference type="InterPro" id="IPR026186">
    <property type="entry name" value="POF1B"/>
</dbReference>
<keyword evidence="2" id="KW-1185">Reference proteome</keyword>
<dbReference type="Proteomes" id="UP000092124">
    <property type="component" value="Unassembled WGS sequence"/>
</dbReference>
<proteinExistence type="predicted"/>
<accession>A0A1A6GQ90</accession>
<dbReference type="GO" id="GO:0007015">
    <property type="term" value="P:actin filament organization"/>
    <property type="evidence" value="ECO:0007669"/>
    <property type="project" value="TreeGrafter"/>
</dbReference>
<dbReference type="GO" id="GO:0005923">
    <property type="term" value="C:bicellular tight junction"/>
    <property type="evidence" value="ECO:0007669"/>
    <property type="project" value="TreeGrafter"/>
</dbReference>
<dbReference type="AlphaFoldDB" id="A0A1A6GQ90"/>
<dbReference type="EMBL" id="LZPO01075917">
    <property type="protein sequence ID" value="OBS68473.1"/>
    <property type="molecule type" value="Genomic_DNA"/>
</dbReference>
<dbReference type="GO" id="GO:0005884">
    <property type="term" value="C:actin filament"/>
    <property type="evidence" value="ECO:0007669"/>
    <property type="project" value="TreeGrafter"/>
</dbReference>
<dbReference type="GO" id="GO:0051015">
    <property type="term" value="F:actin filament binding"/>
    <property type="evidence" value="ECO:0007669"/>
    <property type="project" value="TreeGrafter"/>
</dbReference>
<dbReference type="GO" id="GO:0003382">
    <property type="term" value="P:epithelial cell morphogenesis"/>
    <property type="evidence" value="ECO:0007669"/>
    <property type="project" value="TreeGrafter"/>
</dbReference>
<dbReference type="GO" id="GO:0070830">
    <property type="term" value="P:bicellular tight junction assembly"/>
    <property type="evidence" value="ECO:0007669"/>
    <property type="project" value="TreeGrafter"/>
</dbReference>
<protein>
    <submittedName>
        <fullName evidence="1">Uncharacterized protein</fullName>
    </submittedName>
</protein>
<gene>
    <name evidence="1" type="ORF">A6R68_02988</name>
</gene>
<dbReference type="STRING" id="56216.A0A1A6GQ90"/>
<sequence length="228" mass="25698">GEHLGKPFLTTEKMMSSSYWSETSSSSCGTQQPTEVLQCQPQHYHCYHQSSQAQQPPEKNVVYERVRTYSGPMNKVVQALDPLGSREVLSPLKTASSYQNLVWSDHSQTLVRLAVQSGAGFWSVCNITYCNGNPKHTKSCGNAVIAMKFRTMMIQPVHKLKAFSKGLEPKCVRFGKLLTFWKRTQLWRASEWLPSVVSVVTNFRWQQLARSGASFSMMSTGRGIDKKP</sequence>
<dbReference type="GO" id="GO:0005912">
    <property type="term" value="C:adherens junction"/>
    <property type="evidence" value="ECO:0007669"/>
    <property type="project" value="TreeGrafter"/>
</dbReference>
<organism evidence="1 2">
    <name type="scientific">Neotoma lepida</name>
    <name type="common">Desert woodrat</name>
    <dbReference type="NCBI Taxonomy" id="56216"/>
    <lineage>
        <taxon>Eukaryota</taxon>
        <taxon>Metazoa</taxon>
        <taxon>Chordata</taxon>
        <taxon>Craniata</taxon>
        <taxon>Vertebrata</taxon>
        <taxon>Euteleostomi</taxon>
        <taxon>Mammalia</taxon>
        <taxon>Eutheria</taxon>
        <taxon>Euarchontoglires</taxon>
        <taxon>Glires</taxon>
        <taxon>Rodentia</taxon>
        <taxon>Myomorpha</taxon>
        <taxon>Muroidea</taxon>
        <taxon>Cricetidae</taxon>
        <taxon>Neotominae</taxon>
        <taxon>Neotoma</taxon>
    </lineage>
</organism>
<dbReference type="PANTHER" id="PTHR22546">
    <property type="entry name" value="PREMATURE OVARIAN FAILURE, 1B"/>
    <property type="match status" value="1"/>
</dbReference>
<evidence type="ECO:0000313" key="1">
    <source>
        <dbReference type="EMBL" id="OBS68473.1"/>
    </source>
</evidence>
<name>A0A1A6GQ90_NEOLE</name>
<reference evidence="1 2" key="1">
    <citation type="submission" date="2016-06" db="EMBL/GenBank/DDBJ databases">
        <title>The Draft Genome Sequence and Annotation of the Desert Woodrat Neotoma lepida.</title>
        <authorList>
            <person name="Campbell M."/>
            <person name="Oakeson K.F."/>
            <person name="Yandell M."/>
            <person name="Halpert J.R."/>
            <person name="Dearing D."/>
        </authorList>
    </citation>
    <scope>NUCLEOTIDE SEQUENCE [LARGE SCALE GENOMIC DNA]</scope>
    <source>
        <strain evidence="1">417</strain>
        <tissue evidence="1">Liver</tissue>
    </source>
</reference>
<dbReference type="PANTHER" id="PTHR22546:SF0">
    <property type="entry name" value="PROTEIN POF1B"/>
    <property type="match status" value="1"/>
</dbReference>
<comment type="caution">
    <text evidence="1">The sequence shown here is derived from an EMBL/GenBank/DDBJ whole genome shotgun (WGS) entry which is preliminary data.</text>
</comment>
<feature type="non-terminal residue" evidence="1">
    <location>
        <position position="1"/>
    </location>
</feature>